<organism evidence="13 14">
    <name type="scientific">Pseudocohnilembus persalinus</name>
    <name type="common">Ciliate</name>
    <dbReference type="NCBI Taxonomy" id="266149"/>
    <lineage>
        <taxon>Eukaryota</taxon>
        <taxon>Sar</taxon>
        <taxon>Alveolata</taxon>
        <taxon>Ciliophora</taxon>
        <taxon>Intramacronucleata</taxon>
        <taxon>Oligohymenophorea</taxon>
        <taxon>Scuticociliatia</taxon>
        <taxon>Philasterida</taxon>
        <taxon>Pseudocohnilembidae</taxon>
        <taxon>Pseudocohnilembus</taxon>
    </lineage>
</organism>
<dbReference type="PROSITE" id="PS50011">
    <property type="entry name" value="PROTEIN_KINASE_DOM"/>
    <property type="match status" value="1"/>
</dbReference>
<dbReference type="InParanoid" id="A0A0V0QUJ3"/>
<dbReference type="GO" id="GO:0005524">
    <property type="term" value="F:ATP binding"/>
    <property type="evidence" value="ECO:0007669"/>
    <property type="project" value="UniProtKB-UniRule"/>
</dbReference>
<evidence type="ECO:0000256" key="5">
    <source>
        <dbReference type="ARBA" id="ARBA00022741"/>
    </source>
</evidence>
<feature type="binding site" evidence="10">
    <location>
        <position position="48"/>
    </location>
    <ligand>
        <name>ATP</name>
        <dbReference type="ChEBI" id="CHEBI:30616"/>
    </ligand>
</feature>
<evidence type="ECO:0000256" key="7">
    <source>
        <dbReference type="ARBA" id="ARBA00022840"/>
    </source>
</evidence>
<comment type="subunit">
    <text evidence="1">Monomer.</text>
</comment>
<keyword evidence="6 13" id="KW-0418">Kinase</keyword>
<dbReference type="SUPFAM" id="SSF56112">
    <property type="entry name" value="Protein kinase-like (PK-like)"/>
    <property type="match status" value="1"/>
</dbReference>
<dbReference type="PANTHER" id="PTHR43895:SF32">
    <property type="entry name" value="SERINE_THREONINE-PROTEIN KINASE CHK1"/>
    <property type="match status" value="1"/>
</dbReference>
<dbReference type="EC" id="2.7.11.1" evidence="2"/>
<dbReference type="EMBL" id="LDAU01000103">
    <property type="protein sequence ID" value="KRX05915.1"/>
    <property type="molecule type" value="Genomic_DNA"/>
</dbReference>
<dbReference type="PANTHER" id="PTHR43895">
    <property type="entry name" value="CALCIUM/CALMODULIN-DEPENDENT PROTEIN KINASE KINASE-RELATED"/>
    <property type="match status" value="1"/>
</dbReference>
<dbReference type="Proteomes" id="UP000054937">
    <property type="component" value="Unassembled WGS sequence"/>
</dbReference>
<proteinExistence type="predicted"/>
<keyword evidence="7 10" id="KW-0067">ATP-binding</keyword>
<evidence type="ECO:0000313" key="13">
    <source>
        <dbReference type="EMBL" id="KRX05915.1"/>
    </source>
</evidence>
<evidence type="ECO:0000256" key="4">
    <source>
        <dbReference type="ARBA" id="ARBA00022679"/>
    </source>
</evidence>
<keyword evidence="3" id="KW-0723">Serine/threonine-protein kinase</keyword>
<name>A0A0V0QUJ3_PSEPJ</name>
<comment type="caution">
    <text evidence="13">The sequence shown here is derived from an EMBL/GenBank/DDBJ whole genome shotgun (WGS) entry which is preliminary data.</text>
</comment>
<keyword evidence="4" id="KW-0808">Transferase</keyword>
<evidence type="ECO:0000259" key="12">
    <source>
        <dbReference type="PROSITE" id="PS50011"/>
    </source>
</evidence>
<dbReference type="Gene3D" id="1.10.510.10">
    <property type="entry name" value="Transferase(Phosphotransferase) domain 1"/>
    <property type="match status" value="1"/>
</dbReference>
<evidence type="ECO:0000256" key="6">
    <source>
        <dbReference type="ARBA" id="ARBA00022777"/>
    </source>
</evidence>
<dbReference type="GO" id="GO:0007165">
    <property type="term" value="P:signal transduction"/>
    <property type="evidence" value="ECO:0007669"/>
    <property type="project" value="TreeGrafter"/>
</dbReference>
<feature type="region of interest" description="Disordered" evidence="11">
    <location>
        <begin position="319"/>
        <end position="345"/>
    </location>
</feature>
<dbReference type="OrthoDB" id="307646at2759"/>
<sequence>MDYKNSKSRQQGFSYIGKYKIVQFLGKGGTAKVKLAEDSLTGKKVALKIFRDPTESKMKIKHSLQQVTQEFKVIENLKHINILNVMEILENTYYERKNGQKYLTTTIVLEYAEGGECFDYVAQFQNFSEKVARTYFHQLLKGIQFLHENGICHRDIKMENLLFDDEFNLKIADFGFARDIEGQNGDGKLFSRLGTEGYQAAEIKEQKNYSGEKVDIFACGVVLFLFIAGRPPFEAAATNNRWYRTFQERKLDFWKFQNKYSNFPPQLCRLLDKMMHHYPERRANLEYIWANDWVKGPTLSKSELKKEMSEKLVQLQKKQEQERQKKKLQKQKMQEEINQKRQKEQYQYEPPVEGKVGVVKIFRSADLYSEGFNNKINEDFKKFSNNWFFDQSQEDIDSTLVEFSQNVKPIKYMSKFNLNQYVMSPEMTLKALLPIIDKNIKCLNIRVQKEKALVVVDFEQKNLKDTSQLKIKFRKNQIEDDDEGETILQFEWQNQNLNYAKVQAKIINEVQNINNQI</sequence>
<comment type="catalytic activity">
    <reaction evidence="9">
        <text>L-seryl-[protein] + ATP = O-phospho-L-seryl-[protein] + ADP + H(+)</text>
        <dbReference type="Rhea" id="RHEA:17989"/>
        <dbReference type="Rhea" id="RHEA-COMP:9863"/>
        <dbReference type="Rhea" id="RHEA-COMP:11604"/>
        <dbReference type="ChEBI" id="CHEBI:15378"/>
        <dbReference type="ChEBI" id="CHEBI:29999"/>
        <dbReference type="ChEBI" id="CHEBI:30616"/>
        <dbReference type="ChEBI" id="CHEBI:83421"/>
        <dbReference type="ChEBI" id="CHEBI:456216"/>
        <dbReference type="EC" id="2.7.11.1"/>
    </reaction>
</comment>
<comment type="catalytic activity">
    <reaction evidence="8">
        <text>L-threonyl-[protein] + ATP = O-phospho-L-threonyl-[protein] + ADP + H(+)</text>
        <dbReference type="Rhea" id="RHEA:46608"/>
        <dbReference type="Rhea" id="RHEA-COMP:11060"/>
        <dbReference type="Rhea" id="RHEA-COMP:11605"/>
        <dbReference type="ChEBI" id="CHEBI:15378"/>
        <dbReference type="ChEBI" id="CHEBI:30013"/>
        <dbReference type="ChEBI" id="CHEBI:30616"/>
        <dbReference type="ChEBI" id="CHEBI:61977"/>
        <dbReference type="ChEBI" id="CHEBI:456216"/>
        <dbReference type="EC" id="2.7.11.1"/>
    </reaction>
</comment>
<dbReference type="OMA" id="STIQHER"/>
<evidence type="ECO:0000256" key="8">
    <source>
        <dbReference type="ARBA" id="ARBA00047899"/>
    </source>
</evidence>
<feature type="domain" description="Protein kinase" evidence="12">
    <location>
        <begin position="19"/>
        <end position="294"/>
    </location>
</feature>
<evidence type="ECO:0000256" key="1">
    <source>
        <dbReference type="ARBA" id="ARBA00011245"/>
    </source>
</evidence>
<dbReference type="Pfam" id="PF00069">
    <property type="entry name" value="Pkinase"/>
    <property type="match status" value="1"/>
</dbReference>
<dbReference type="InterPro" id="IPR008271">
    <property type="entry name" value="Ser/Thr_kinase_AS"/>
</dbReference>
<gene>
    <name evidence="13" type="ORF">PPERSA_03852</name>
</gene>
<dbReference type="GO" id="GO:0004674">
    <property type="term" value="F:protein serine/threonine kinase activity"/>
    <property type="evidence" value="ECO:0007669"/>
    <property type="project" value="UniProtKB-KW"/>
</dbReference>
<dbReference type="InterPro" id="IPR000719">
    <property type="entry name" value="Prot_kinase_dom"/>
</dbReference>
<accession>A0A0V0QUJ3</accession>
<keyword evidence="14" id="KW-1185">Reference proteome</keyword>
<evidence type="ECO:0000256" key="2">
    <source>
        <dbReference type="ARBA" id="ARBA00012513"/>
    </source>
</evidence>
<evidence type="ECO:0000256" key="9">
    <source>
        <dbReference type="ARBA" id="ARBA00048679"/>
    </source>
</evidence>
<dbReference type="PROSITE" id="PS00108">
    <property type="entry name" value="PROTEIN_KINASE_ST"/>
    <property type="match status" value="1"/>
</dbReference>
<dbReference type="FunFam" id="1.10.510.10:FF:000571">
    <property type="entry name" value="Maternal embryonic leucine zipper kinase"/>
    <property type="match status" value="1"/>
</dbReference>
<dbReference type="SMART" id="SM00220">
    <property type="entry name" value="S_TKc"/>
    <property type="match status" value="1"/>
</dbReference>
<protein>
    <recommendedName>
        <fullName evidence="2">non-specific serine/threonine protein kinase</fullName>
        <ecNumber evidence="2">2.7.11.1</ecNumber>
    </recommendedName>
</protein>
<feature type="compositionally biased region" description="Basic and acidic residues" evidence="11">
    <location>
        <begin position="332"/>
        <end position="345"/>
    </location>
</feature>
<dbReference type="PROSITE" id="PS00107">
    <property type="entry name" value="PROTEIN_KINASE_ATP"/>
    <property type="match status" value="1"/>
</dbReference>
<evidence type="ECO:0000256" key="10">
    <source>
        <dbReference type="PROSITE-ProRule" id="PRU10141"/>
    </source>
</evidence>
<dbReference type="AlphaFoldDB" id="A0A0V0QUJ3"/>
<dbReference type="InterPro" id="IPR011009">
    <property type="entry name" value="Kinase-like_dom_sf"/>
</dbReference>
<reference evidence="13 14" key="1">
    <citation type="journal article" date="2015" name="Sci. Rep.">
        <title>Genome of the facultative scuticociliatosis pathogen Pseudocohnilembus persalinus provides insight into its virulence through horizontal gene transfer.</title>
        <authorList>
            <person name="Xiong J."/>
            <person name="Wang G."/>
            <person name="Cheng J."/>
            <person name="Tian M."/>
            <person name="Pan X."/>
            <person name="Warren A."/>
            <person name="Jiang C."/>
            <person name="Yuan D."/>
            <person name="Miao W."/>
        </authorList>
    </citation>
    <scope>NUCLEOTIDE SEQUENCE [LARGE SCALE GENOMIC DNA]</scope>
    <source>
        <strain evidence="13">36N120E</strain>
    </source>
</reference>
<keyword evidence="5 10" id="KW-0547">Nucleotide-binding</keyword>
<evidence type="ECO:0000256" key="11">
    <source>
        <dbReference type="SAM" id="MobiDB-lite"/>
    </source>
</evidence>
<dbReference type="InterPro" id="IPR017441">
    <property type="entry name" value="Protein_kinase_ATP_BS"/>
</dbReference>
<evidence type="ECO:0000256" key="3">
    <source>
        <dbReference type="ARBA" id="ARBA00022527"/>
    </source>
</evidence>
<evidence type="ECO:0000313" key="14">
    <source>
        <dbReference type="Proteomes" id="UP000054937"/>
    </source>
</evidence>